<feature type="compositionally biased region" description="Low complexity" evidence="1">
    <location>
        <begin position="31"/>
        <end position="47"/>
    </location>
</feature>
<feature type="domain" description="Wings apart-like protein C-terminal" evidence="2">
    <location>
        <begin position="324"/>
        <end position="657"/>
    </location>
</feature>
<dbReference type="GeneID" id="98144455"/>
<dbReference type="InterPro" id="IPR011989">
    <property type="entry name" value="ARM-like"/>
</dbReference>
<feature type="compositionally biased region" description="Polar residues" evidence="1">
    <location>
        <begin position="140"/>
        <end position="176"/>
    </location>
</feature>
<feature type="compositionally biased region" description="Basic residues" evidence="1">
    <location>
        <begin position="84"/>
        <end position="93"/>
    </location>
</feature>
<dbReference type="InterPro" id="IPR022771">
    <property type="entry name" value="WAPL_C"/>
</dbReference>
<feature type="region of interest" description="Disordered" evidence="1">
    <location>
        <begin position="1"/>
        <end position="99"/>
    </location>
</feature>
<feature type="region of interest" description="Disordered" evidence="1">
    <location>
        <begin position="282"/>
        <end position="302"/>
    </location>
</feature>
<dbReference type="EMBL" id="JBFXLQ010000026">
    <property type="protein sequence ID" value="KAL2866342.1"/>
    <property type="molecule type" value="Genomic_DNA"/>
</dbReference>
<keyword evidence="4" id="KW-1185">Reference proteome</keyword>
<name>A0ABR4LPJ8_9EURO</name>
<dbReference type="Proteomes" id="UP001610432">
    <property type="component" value="Unassembled WGS sequence"/>
</dbReference>
<evidence type="ECO:0000313" key="4">
    <source>
        <dbReference type="Proteomes" id="UP001610432"/>
    </source>
</evidence>
<feature type="region of interest" description="Disordered" evidence="1">
    <location>
        <begin position="213"/>
        <end position="249"/>
    </location>
</feature>
<evidence type="ECO:0000313" key="3">
    <source>
        <dbReference type="EMBL" id="KAL2866342.1"/>
    </source>
</evidence>
<feature type="region of interest" description="Disordered" evidence="1">
    <location>
        <begin position="129"/>
        <end position="200"/>
    </location>
</feature>
<feature type="compositionally biased region" description="Polar residues" evidence="1">
    <location>
        <begin position="56"/>
        <end position="72"/>
    </location>
</feature>
<sequence length="789" mass="86776">MPPNKKRPVTYGKSPLNRLESYEPDSGGSGSSKLSPPSLNDGPATPTSCPPSPSTQTNLTLLPLGNLSSFSPSKADDACDVMQRKRRKSHHKERGWDYIHGPMKAGAGLGGRSRHLNLRDGRHLLPEIPSQGSDWDAANITRSSRSNTTGEVTLVNCPSPSSWRSTRQQKPTFQRQLSDDRSMGCPSNRSPRVGSASPRKRLVDSLGAVEQYSEDLTSEPDGGPFDRPDLSSAPQPTARHLSKSRARDVELLQRTPTNSTSSMLRSSRVTYSRQRSFLNDSTEMADYPPHTVGAQPKSNLERDPHYLLSSRISSEDDESVDGKPVRSLHELRQAGDNARFREIVDSIFEDIEDEYNSVSGRCSSLADLCGKLLDSRFAHRFSEQGFDERLVKCTSNASNTIDASLALGAYKLILTTGQASRTFCESLWARILDTSLPLLNTEDDLLVLAREPSLHLSKTAQTSIRGIRSHLLSAIESPSPCLSPRLLALECTNSTLKVLRERSLTVCSAPTSFLNKLIDLLAANPPHAPGPTGDPRMLGLIYSILEDYSIISGPLDSNQFQCFQRLARLYGHFTLNLSNQIRPILMSYIRVVLNLTNKEPALCDSFALPELVSGLVGIVIREFSYVSKDYGPNENNALNAVILALGTLTNLAETTEQSRAIFVRSDDRTISLLQQLLGQFSDSVSSMDQAHSVPEAHENVVAGYLSILLLTICLDKEARIFVKKSLNGYGLATVLSTAEKFLQYHREVEKDAHLFETSEEVGSRLTGRLGLIVTRVRNLESVADQQLCA</sequence>
<proteinExistence type="predicted"/>
<dbReference type="Gene3D" id="1.25.10.10">
    <property type="entry name" value="Leucine-rich Repeat Variant"/>
    <property type="match status" value="2"/>
</dbReference>
<dbReference type="RefSeq" id="XP_070885321.1">
    <property type="nucleotide sequence ID" value="XM_071029383.1"/>
</dbReference>
<gene>
    <name evidence="3" type="ORF">BJX67DRAFT_356480</name>
</gene>
<organism evidence="3 4">
    <name type="scientific">Aspergillus lucknowensis</name>
    <dbReference type="NCBI Taxonomy" id="176173"/>
    <lineage>
        <taxon>Eukaryota</taxon>
        <taxon>Fungi</taxon>
        <taxon>Dikarya</taxon>
        <taxon>Ascomycota</taxon>
        <taxon>Pezizomycotina</taxon>
        <taxon>Eurotiomycetes</taxon>
        <taxon>Eurotiomycetidae</taxon>
        <taxon>Eurotiales</taxon>
        <taxon>Aspergillaceae</taxon>
        <taxon>Aspergillus</taxon>
        <taxon>Aspergillus subgen. Nidulantes</taxon>
    </lineage>
</organism>
<accession>A0ABR4LPJ8</accession>
<comment type="caution">
    <text evidence="3">The sequence shown here is derived from an EMBL/GenBank/DDBJ whole genome shotgun (WGS) entry which is preliminary data.</text>
</comment>
<evidence type="ECO:0000259" key="2">
    <source>
        <dbReference type="Pfam" id="PF07814"/>
    </source>
</evidence>
<dbReference type="Pfam" id="PF07814">
    <property type="entry name" value="WAPL"/>
    <property type="match status" value="1"/>
</dbReference>
<reference evidence="3 4" key="1">
    <citation type="submission" date="2024-07" db="EMBL/GenBank/DDBJ databases">
        <title>Section-level genome sequencing and comparative genomics of Aspergillus sections Usti and Cavernicolus.</title>
        <authorList>
            <consortium name="Lawrence Berkeley National Laboratory"/>
            <person name="Nybo J.L."/>
            <person name="Vesth T.C."/>
            <person name="Theobald S."/>
            <person name="Frisvad J.C."/>
            <person name="Larsen T.O."/>
            <person name="Kjaerboelling I."/>
            <person name="Rothschild-Mancinelli K."/>
            <person name="Lyhne E.K."/>
            <person name="Kogle M.E."/>
            <person name="Barry K."/>
            <person name="Clum A."/>
            <person name="Na H."/>
            <person name="Ledsgaard L."/>
            <person name="Lin J."/>
            <person name="Lipzen A."/>
            <person name="Kuo A."/>
            <person name="Riley R."/>
            <person name="Mondo S."/>
            <person name="Labutti K."/>
            <person name="Haridas S."/>
            <person name="Pangalinan J."/>
            <person name="Salamov A.A."/>
            <person name="Simmons B.A."/>
            <person name="Magnuson J.K."/>
            <person name="Chen J."/>
            <person name="Drula E."/>
            <person name="Henrissat B."/>
            <person name="Wiebenga A."/>
            <person name="Lubbers R.J."/>
            <person name="Gomes A.C."/>
            <person name="Macurrencykelacurrency M.R."/>
            <person name="Stajich J."/>
            <person name="Grigoriev I.V."/>
            <person name="Mortensen U.H."/>
            <person name="De Vries R.P."/>
            <person name="Baker S.E."/>
            <person name="Andersen M.R."/>
        </authorList>
    </citation>
    <scope>NUCLEOTIDE SEQUENCE [LARGE SCALE GENOMIC DNA]</scope>
    <source>
        <strain evidence="3 4">CBS 449.75</strain>
    </source>
</reference>
<evidence type="ECO:0000256" key="1">
    <source>
        <dbReference type="SAM" id="MobiDB-lite"/>
    </source>
</evidence>
<protein>
    <submittedName>
        <fullName evidence="3">Wings apart-like protein regulation of heterochromatin-domain-containing protein</fullName>
    </submittedName>
</protein>